<dbReference type="InterPro" id="IPR018110">
    <property type="entry name" value="Mandel_Rmase/mucon_lact_enz_CS"/>
</dbReference>
<dbReference type="GO" id="GO:0000287">
    <property type="term" value="F:magnesium ion binding"/>
    <property type="evidence" value="ECO:0007669"/>
    <property type="project" value="TreeGrafter"/>
</dbReference>
<dbReference type="Gene3D" id="3.20.20.120">
    <property type="entry name" value="Enolase-like C-terminal domain"/>
    <property type="match status" value="1"/>
</dbReference>
<dbReference type="InterPro" id="IPR013342">
    <property type="entry name" value="Mandelate_racemase_C"/>
</dbReference>
<dbReference type="Gene3D" id="3.30.390.10">
    <property type="entry name" value="Enolase-like, N-terminal domain"/>
    <property type="match status" value="1"/>
</dbReference>
<dbReference type="InterPro" id="IPR036849">
    <property type="entry name" value="Enolase-like_C_sf"/>
</dbReference>
<keyword evidence="6" id="KW-1185">Reference proteome</keyword>
<protein>
    <submittedName>
        <fullName evidence="5">L-alanine-DL-glutamate epimerase-like enolase superfamily enzyme</fullName>
    </submittedName>
</protein>
<dbReference type="SUPFAM" id="SSF54826">
    <property type="entry name" value="Enolase N-terminal domain-like"/>
    <property type="match status" value="1"/>
</dbReference>
<dbReference type="PROSITE" id="PS00909">
    <property type="entry name" value="MR_MLE_2"/>
    <property type="match status" value="1"/>
</dbReference>
<comment type="cofactor">
    <cofactor evidence="1">
        <name>Mg(2+)</name>
        <dbReference type="ChEBI" id="CHEBI:18420"/>
    </cofactor>
</comment>
<evidence type="ECO:0000313" key="6">
    <source>
        <dbReference type="Proteomes" id="UP000294555"/>
    </source>
</evidence>
<name>A0A4R1NJQ5_9GAMM</name>
<dbReference type="SMART" id="SM00922">
    <property type="entry name" value="MR_MLE"/>
    <property type="match status" value="1"/>
</dbReference>
<dbReference type="InterPro" id="IPR046945">
    <property type="entry name" value="RHMD-like"/>
</dbReference>
<dbReference type="InterPro" id="IPR029017">
    <property type="entry name" value="Enolase-like_N"/>
</dbReference>
<feature type="domain" description="Mandelate racemase/muconate lactonizing enzyme C-terminal" evidence="4">
    <location>
        <begin position="146"/>
        <end position="243"/>
    </location>
</feature>
<evidence type="ECO:0000256" key="1">
    <source>
        <dbReference type="ARBA" id="ARBA00001946"/>
    </source>
</evidence>
<dbReference type="GO" id="GO:0016836">
    <property type="term" value="F:hydro-lyase activity"/>
    <property type="evidence" value="ECO:0007669"/>
    <property type="project" value="TreeGrafter"/>
</dbReference>
<reference evidence="5 6" key="1">
    <citation type="submission" date="2019-02" db="EMBL/GenBank/DDBJ databases">
        <title>Investigation of anaerobic lignin degradation for improved lignocellulosic biofuels.</title>
        <authorList>
            <person name="Deangelis K."/>
        </authorList>
    </citation>
    <scope>NUCLEOTIDE SEQUENCE [LARGE SCALE GENOMIC DNA]</scope>
    <source>
        <strain evidence="5 6">159R</strain>
    </source>
</reference>
<dbReference type="RefSeq" id="WP_132925365.1">
    <property type="nucleotide sequence ID" value="NZ_SJOI01000001.1"/>
</dbReference>
<dbReference type="GO" id="GO:0009063">
    <property type="term" value="P:amino acid catabolic process"/>
    <property type="evidence" value="ECO:0007669"/>
    <property type="project" value="InterPro"/>
</dbReference>
<sequence>MKISNINVSVYRTPPSVAWEDATNKVQGIEFIIVEIQTDKNIEGTGFTYTVDIGGTAIASLIENYLAPLVIGMDPLDNEKIWHTLQRQSRRLGIGVNLMAIAAIDIAIWDIKGKVFNQPLYKIFGGMRSDIPAYISEINLSKDDPLENFLDRVDDYIARGYQTIKFKIGRDDLEEDIERIVKAKEKLGGGGKLLVDLNQKWSGSDALVNCARLDALGLGWIEEPLLHDNLQGYVDLKAAVRTPLAHGESMHARSQFLDYLKAGAIDFVQADVAFVGGFTEWLKIAHLSQAFGKLVAPHFMMELSVHMLCGVPNGFMLENVIGGSFQELGIAEGSVTIENGIAYPSEKPGHGIVFDKKALISIKLNPDDVRNSFKGGSK</sequence>
<proteinExistence type="predicted"/>
<evidence type="ECO:0000256" key="2">
    <source>
        <dbReference type="ARBA" id="ARBA00022723"/>
    </source>
</evidence>
<dbReference type="Pfam" id="PF02746">
    <property type="entry name" value="MR_MLE_N"/>
    <property type="match status" value="1"/>
</dbReference>
<dbReference type="PANTHER" id="PTHR13794">
    <property type="entry name" value="ENOLASE SUPERFAMILY, MANDELATE RACEMASE"/>
    <property type="match status" value="1"/>
</dbReference>
<accession>A0A4R1NJQ5</accession>
<dbReference type="EMBL" id="SJOI01000001">
    <property type="protein sequence ID" value="TCL06171.1"/>
    <property type="molecule type" value="Genomic_DNA"/>
</dbReference>
<organism evidence="5 6">
    <name type="scientific">Sodalis ligni</name>
    <dbReference type="NCBI Taxonomy" id="2697027"/>
    <lineage>
        <taxon>Bacteria</taxon>
        <taxon>Pseudomonadati</taxon>
        <taxon>Pseudomonadota</taxon>
        <taxon>Gammaproteobacteria</taxon>
        <taxon>Enterobacterales</taxon>
        <taxon>Bruguierivoracaceae</taxon>
        <taxon>Sodalis</taxon>
    </lineage>
</organism>
<keyword evidence="3" id="KW-0460">Magnesium</keyword>
<dbReference type="GO" id="GO:0016052">
    <property type="term" value="P:carbohydrate catabolic process"/>
    <property type="evidence" value="ECO:0007669"/>
    <property type="project" value="TreeGrafter"/>
</dbReference>
<evidence type="ECO:0000259" key="4">
    <source>
        <dbReference type="SMART" id="SM00922"/>
    </source>
</evidence>
<dbReference type="InterPro" id="IPR013341">
    <property type="entry name" value="Mandelate_racemase_N_dom"/>
</dbReference>
<dbReference type="SFLD" id="SFLDS00001">
    <property type="entry name" value="Enolase"/>
    <property type="match status" value="1"/>
</dbReference>
<dbReference type="Pfam" id="PF13378">
    <property type="entry name" value="MR_MLE_C"/>
    <property type="match status" value="1"/>
</dbReference>
<dbReference type="OrthoDB" id="9782675at2"/>
<dbReference type="Proteomes" id="UP000294555">
    <property type="component" value="Unassembled WGS sequence"/>
</dbReference>
<keyword evidence="2" id="KW-0479">Metal-binding</keyword>
<dbReference type="SUPFAM" id="SSF51604">
    <property type="entry name" value="Enolase C-terminal domain-like"/>
    <property type="match status" value="1"/>
</dbReference>
<dbReference type="SFLD" id="SFLDG00179">
    <property type="entry name" value="mandelate_racemase"/>
    <property type="match status" value="1"/>
</dbReference>
<dbReference type="CDD" id="cd03316">
    <property type="entry name" value="MR_like"/>
    <property type="match status" value="1"/>
</dbReference>
<evidence type="ECO:0000256" key="3">
    <source>
        <dbReference type="ARBA" id="ARBA00022842"/>
    </source>
</evidence>
<dbReference type="InterPro" id="IPR029065">
    <property type="entry name" value="Enolase_C-like"/>
</dbReference>
<comment type="caution">
    <text evidence="5">The sequence shown here is derived from an EMBL/GenBank/DDBJ whole genome shotgun (WGS) entry which is preliminary data.</text>
</comment>
<dbReference type="AlphaFoldDB" id="A0A4R1NJQ5"/>
<evidence type="ECO:0000313" key="5">
    <source>
        <dbReference type="EMBL" id="TCL06171.1"/>
    </source>
</evidence>
<dbReference type="PANTHER" id="PTHR13794:SF58">
    <property type="entry name" value="MITOCHONDRIAL ENOLASE SUPERFAMILY MEMBER 1"/>
    <property type="match status" value="1"/>
</dbReference>
<gene>
    <name evidence="5" type="ORF">EZJ58_4405</name>
</gene>